<dbReference type="InterPro" id="IPR027056">
    <property type="entry name" value="Gluconate_2DH_su3"/>
</dbReference>
<dbReference type="InterPro" id="IPR006311">
    <property type="entry name" value="TAT_signal"/>
</dbReference>
<dbReference type="Proteomes" id="UP000669317">
    <property type="component" value="Unassembled WGS sequence"/>
</dbReference>
<sequence length="254" mass="27777">MSTSRGTKREVSRRDLLTAGLAAGTSLALPTAPAAADTIAQQVPWAPGEANKPSPVAGSDYRFLSADEAAWLDAAVSRLIPQDDMGPGARELGVTLFIDRQLAGAYGRAERWYMAGPWSKGTDSQGYQSRMTPAQMYRAAIKAIDVYCRGKFGGKPFVELSTEQQDTVLGELEEGKAKLQNVDAKAFFKQFLLNTQEGYFADPMYGGNKDMAAWKMIGFPGARYDYRDFVGQHGKRYPLPPVAIYGRPDWSSKA</sequence>
<organism evidence="1 2">
    <name type="scientific">Bradyrhizobium vignae</name>
    <dbReference type="NCBI Taxonomy" id="1549949"/>
    <lineage>
        <taxon>Bacteria</taxon>
        <taxon>Pseudomonadati</taxon>
        <taxon>Pseudomonadota</taxon>
        <taxon>Alphaproteobacteria</taxon>
        <taxon>Hyphomicrobiales</taxon>
        <taxon>Nitrobacteraceae</taxon>
        <taxon>Bradyrhizobium</taxon>
    </lineage>
</organism>
<name>A0ABS4A507_9BRAD</name>
<accession>A0ABS4A507</accession>
<dbReference type="EMBL" id="JAGIKT010000081">
    <property type="protein sequence ID" value="MBP0115366.1"/>
    <property type="molecule type" value="Genomic_DNA"/>
</dbReference>
<proteinExistence type="predicted"/>
<protein>
    <submittedName>
        <fullName evidence="1">Gluconate 2-dehydrogenase subunit 3 family protein</fullName>
    </submittedName>
</protein>
<evidence type="ECO:0000313" key="1">
    <source>
        <dbReference type="EMBL" id="MBP0115366.1"/>
    </source>
</evidence>
<keyword evidence="2" id="KW-1185">Reference proteome</keyword>
<reference evidence="1 2" key="1">
    <citation type="submission" date="2021-03" db="EMBL/GenBank/DDBJ databases">
        <title>Genome Sequence of Bradyrhizobium vignae strain ISRA400.</title>
        <authorList>
            <person name="Tisa L.S."/>
            <person name="Svistoonoff S."/>
            <person name="Hocher V."/>
            <person name="Fall S."/>
            <person name="Zaiya A."/>
            <person name="Naing D."/>
            <person name="Niang N."/>
            <person name="Diouf A."/>
            <person name="Dasylva M.C."/>
            <person name="Toure O."/>
            <person name="Gueye M."/>
            <person name="Gully D."/>
            <person name="Tisseyre P."/>
            <person name="Simpson S."/>
            <person name="Morris K."/>
            <person name="Thomas W.K."/>
        </authorList>
    </citation>
    <scope>NUCLEOTIDE SEQUENCE [LARGE SCALE GENOMIC DNA]</scope>
    <source>
        <strain evidence="1 2">ISRA400</strain>
    </source>
</reference>
<comment type="caution">
    <text evidence="1">The sequence shown here is derived from an EMBL/GenBank/DDBJ whole genome shotgun (WGS) entry which is preliminary data.</text>
</comment>
<gene>
    <name evidence="1" type="ORF">JWS04_30740</name>
</gene>
<dbReference type="PROSITE" id="PS51318">
    <property type="entry name" value="TAT"/>
    <property type="match status" value="1"/>
</dbReference>
<dbReference type="Pfam" id="PF13618">
    <property type="entry name" value="Gluconate_2-dh3"/>
    <property type="match status" value="1"/>
</dbReference>
<evidence type="ECO:0000313" key="2">
    <source>
        <dbReference type="Proteomes" id="UP000669317"/>
    </source>
</evidence>